<dbReference type="Gene3D" id="3.40.50.1000">
    <property type="entry name" value="HAD superfamily/HAD-like"/>
    <property type="match status" value="1"/>
</dbReference>
<dbReference type="PANTHER" id="PTHR46191:SF2">
    <property type="entry name" value="HALOACID DEHALOGENASE-LIKE HYDROLASE DOMAIN-CONTAINING PROTEIN 3"/>
    <property type="match status" value="1"/>
</dbReference>
<evidence type="ECO:0000313" key="2">
    <source>
        <dbReference type="Proteomes" id="UP000060487"/>
    </source>
</evidence>
<keyword evidence="2" id="KW-1185">Reference proteome</keyword>
<sequence length="701" mass="80220">MIRSNGRQVKTPGVLRTAIEKLTGSVDIISFDVFDTLFEREIEPPEKVKEAAARALSQYLSDTHGLKYSPHELYSLRNLTETRLRQLSGAEGKDTECSFTAIASEMAREIASEAPGDIGSKIQRQIIKFDIDIEKDVIYIKEGMREILQWLKSLNKRIIATSNMYLDKEHFREIFKDKGIDGYFDKIYVSSENGLGKHSGKLFDYVLHKEGVPPERMLHIGDHIEADYKVPLRMGIKAIRLYDISHLKKKNILLNYNALASKNPYWRGRYVLQLIRPNQTNHESGDFYYNYGYSFLGPIYAAFVYGVVEEIKRHEIKKAFFISREGELFLNIFKLFAPALLTKNETPTTDYVYLTRKSTALASLCKGLPLDKALLGLCNPAQKGLYSILNVFGLYHSDIAALSGKYGFHNIEEPIWNYNDPRIADMIADEEFQRLVRKYAGADRDKLERYLNQLNFFGSDKTAFVDIGWSASIQKFLQDTFMPREDYPHVYGLYFGFSNLGQYTFDETKNTITGVLLDQRRGSAIEQIFARFEELFEEGARSLQPTTVGYKINPQTGMAEPVFKDEKEHDRAVELLNNDMIQAMKDGAIDFSREFLRSILLTGCTFDDIKPFIMTTAERCIAFPTKEEMSCLFKIKHAEDFGSKSVTDFSSDRADSPAIIFNPARFKAAVKKSNWRYGTVKSMGIPGINLLLRYYDIIRGL</sequence>
<dbReference type="EMBL" id="LNQR01000032">
    <property type="protein sequence ID" value="KWT91072.1"/>
    <property type="molecule type" value="Genomic_DNA"/>
</dbReference>
<dbReference type="Gene3D" id="1.10.150.400">
    <property type="match status" value="1"/>
</dbReference>
<dbReference type="SFLD" id="SFLDG01129">
    <property type="entry name" value="C1.5:_HAD__Beta-PGM__Phosphata"/>
    <property type="match status" value="1"/>
</dbReference>
<name>A0ABR5SHA7_9BACT</name>
<dbReference type="InterPro" id="IPR023214">
    <property type="entry name" value="HAD_sf"/>
</dbReference>
<dbReference type="InterPro" id="IPR036412">
    <property type="entry name" value="HAD-like_sf"/>
</dbReference>
<dbReference type="Pfam" id="PF00702">
    <property type="entry name" value="Hydrolase"/>
    <property type="match status" value="1"/>
</dbReference>
<dbReference type="GO" id="GO:0016787">
    <property type="term" value="F:hydrolase activity"/>
    <property type="evidence" value="ECO:0007669"/>
    <property type="project" value="UniProtKB-KW"/>
</dbReference>
<dbReference type="PANTHER" id="PTHR46191">
    <property type="match status" value="1"/>
</dbReference>
<keyword evidence="1" id="KW-0378">Hydrolase</keyword>
<dbReference type="Proteomes" id="UP000060487">
    <property type="component" value="Unassembled WGS sequence"/>
</dbReference>
<dbReference type="InterPro" id="IPR006439">
    <property type="entry name" value="HAD-SF_hydro_IA"/>
</dbReference>
<reference evidence="1 2" key="1">
    <citation type="submission" date="2015-11" db="EMBL/GenBank/DDBJ databases">
        <authorList>
            <person name="Lin W."/>
        </authorList>
    </citation>
    <scope>NUCLEOTIDE SEQUENCE [LARGE SCALE GENOMIC DNA]</scope>
    <source>
        <strain evidence="1 2">HCH-1</strain>
    </source>
</reference>
<dbReference type="RefSeq" id="WP_085051455.1">
    <property type="nucleotide sequence ID" value="NZ_LNQR01000032.1"/>
</dbReference>
<dbReference type="NCBIfam" id="TIGR01549">
    <property type="entry name" value="HAD-SF-IA-v1"/>
    <property type="match status" value="1"/>
</dbReference>
<proteinExistence type="predicted"/>
<evidence type="ECO:0000313" key="1">
    <source>
        <dbReference type="EMBL" id="KWT91072.1"/>
    </source>
</evidence>
<organism evidence="1 2">
    <name type="scientific">Candidatus Magnetominusculus xianensis</name>
    <dbReference type="NCBI Taxonomy" id="1748249"/>
    <lineage>
        <taxon>Bacteria</taxon>
        <taxon>Pseudomonadati</taxon>
        <taxon>Nitrospirota</taxon>
        <taxon>Nitrospiria</taxon>
        <taxon>Nitrospirales</taxon>
        <taxon>Nitrospiraceae</taxon>
        <taxon>Candidatus Magnetominusculus</taxon>
    </lineage>
</organism>
<comment type="caution">
    <text evidence="1">The sequence shown here is derived from an EMBL/GenBank/DDBJ whole genome shotgun (WGS) entry which is preliminary data.</text>
</comment>
<accession>A0ABR5SHA7</accession>
<dbReference type="SFLD" id="SFLDS00003">
    <property type="entry name" value="Haloacid_Dehalogenase"/>
    <property type="match status" value="1"/>
</dbReference>
<protein>
    <submittedName>
        <fullName evidence="1">Hydrolase, HAD superfamily</fullName>
    </submittedName>
</protein>
<gene>
    <name evidence="1" type="ORF">ASN18_0896</name>
</gene>
<dbReference type="InterPro" id="IPR051828">
    <property type="entry name" value="HAD-like_hydrolase_domain"/>
</dbReference>
<dbReference type="SUPFAM" id="SSF56784">
    <property type="entry name" value="HAD-like"/>
    <property type="match status" value="1"/>
</dbReference>